<proteinExistence type="predicted"/>
<dbReference type="EMBL" id="ADZX01000591">
    <property type="protein sequence ID" value="EFK96006.1"/>
    <property type="molecule type" value="Genomic_DNA"/>
</dbReference>
<evidence type="ECO:0000313" key="2">
    <source>
        <dbReference type="EMBL" id="EFK96006.1"/>
    </source>
</evidence>
<keyword evidence="1" id="KW-0472">Membrane</keyword>
<organism evidence="2">
    <name type="scientific">sediment metagenome</name>
    <dbReference type="NCBI Taxonomy" id="749907"/>
    <lineage>
        <taxon>unclassified sequences</taxon>
        <taxon>metagenomes</taxon>
        <taxon>ecological metagenomes</taxon>
    </lineage>
</organism>
<comment type="caution">
    <text evidence="2">The sequence shown here is derived from an EMBL/GenBank/DDBJ whole genome shotgun (WGS) entry which is preliminary data.</text>
</comment>
<feature type="transmembrane region" description="Helical" evidence="1">
    <location>
        <begin position="12"/>
        <end position="36"/>
    </location>
</feature>
<accession>D9PKA7</accession>
<feature type="transmembrane region" description="Helical" evidence="1">
    <location>
        <begin position="42"/>
        <end position="62"/>
    </location>
</feature>
<name>D9PKA7_9ZZZZ</name>
<keyword evidence="1" id="KW-0812">Transmembrane</keyword>
<gene>
    <name evidence="2" type="ORF">LDC_1972</name>
</gene>
<dbReference type="AlphaFoldDB" id="D9PKA7"/>
<keyword evidence="1" id="KW-1133">Transmembrane helix</keyword>
<reference evidence="2" key="1">
    <citation type="submission" date="2010-07" db="EMBL/GenBank/DDBJ databases">
        <authorList>
            <consortium name="CONSOLIDER consortium CSD2007-00005"/>
            <person name="Guazzaroni M.-E."/>
            <person name="Richter M."/>
            <person name="Garcia-Salamanca A."/>
            <person name="Yarza P."/>
            <person name="Ferrer M."/>
        </authorList>
    </citation>
    <scope>NUCLEOTIDE SEQUENCE</scope>
</reference>
<protein>
    <submittedName>
        <fullName evidence="2">Membrane protein</fullName>
    </submittedName>
</protein>
<reference evidence="2" key="2">
    <citation type="journal article" date="2011" name="Microb. Ecol.">
        <title>Taxonomic and Functional Metagenomic Profiling of the Microbial Community in the Anoxic Sediment of a Sub-saline Shallow Lake (Laguna de Carrizo, Central Spain).</title>
        <authorList>
            <person name="Ferrer M."/>
            <person name="Guazzaroni M.E."/>
            <person name="Richter M."/>
            <person name="Garcia-Salamanca A."/>
            <person name="Yarza P."/>
            <person name="Suarez-Suarez A."/>
            <person name="Solano J."/>
            <person name="Alcaide M."/>
            <person name="van Dillewijn P."/>
            <person name="Molina-Henares M.A."/>
            <person name="Lopez-Cortes N."/>
            <person name="Al-Ramahi Y."/>
            <person name="Guerrero C."/>
            <person name="Acosta A."/>
            <person name="de Eugenio L.I."/>
            <person name="Martinez V."/>
            <person name="Marques S."/>
            <person name="Rojo F."/>
            <person name="Santero E."/>
            <person name="Genilloud O."/>
            <person name="Perez-Perez J."/>
            <person name="Rossello-Mora R."/>
            <person name="Ramos J.L."/>
        </authorList>
    </citation>
    <scope>NUCLEOTIDE SEQUENCE</scope>
</reference>
<evidence type="ECO:0000256" key="1">
    <source>
        <dbReference type="SAM" id="Phobius"/>
    </source>
</evidence>
<sequence>MRRIIDTVNLLLGYLAGIFLVCLCLRPDTLIAFLQYLSQTSVAVLLLFLGLAVLVGNLRLAWREFRSGGSRRNLEVTTDEGVNILSIHALEQQLLAEVQKSPDVIEPAVAMAARGEGLPLACRIDFKLKRQENVMRRADEIKKRAREAFFRLIPSGAAIEITANVRDLVGEGDVLPAKMESEFFGPKYPVEADEGA</sequence>